<evidence type="ECO:0008006" key="2">
    <source>
        <dbReference type="Google" id="ProtNLM"/>
    </source>
</evidence>
<name>A0A382AXY8_9ZZZZ</name>
<sequence length="315" mass="34198">MKVFNSSIERSWFLLLTFFLLNACGGGGGGGSDNIVSNAVSTSTPVITQTNSVPSVSVGVDQSVIEGEIVQIVAVADDPDGDSLSYLWVQLSGMSVTLGNVSQSHMSFFAPHLEGKTSENLTFQLTVSDNKGGVSTDDVIVTINKATEISLSGYARYELPTFNSDCEGLDFTNMSVKPIRNATIEIIDADSTTLLSSATTDEFGLYTVKIPVETNIFVRVRAELKKNDTTSWDVEIRNNTVEIDKPINQRPLYFLDSDIINIQRQNVIQNLLAKTGWDVSSYATPRSAAPFAVLDTIYAMMTFLASVDSSITYPP</sequence>
<evidence type="ECO:0000313" key="1">
    <source>
        <dbReference type="EMBL" id="SVB06254.1"/>
    </source>
</evidence>
<feature type="non-terminal residue" evidence="1">
    <location>
        <position position="315"/>
    </location>
</feature>
<dbReference type="Pfam" id="PF22352">
    <property type="entry name" value="K319L-like_PKD"/>
    <property type="match status" value="1"/>
</dbReference>
<protein>
    <recommendedName>
        <fullName evidence="2">Cadherin domain-containing protein</fullName>
    </recommendedName>
</protein>
<accession>A0A382AXY8</accession>
<dbReference type="EMBL" id="UINC01027281">
    <property type="protein sequence ID" value="SVB06254.1"/>
    <property type="molecule type" value="Genomic_DNA"/>
</dbReference>
<dbReference type="AlphaFoldDB" id="A0A382AXY8"/>
<organism evidence="1">
    <name type="scientific">marine metagenome</name>
    <dbReference type="NCBI Taxonomy" id="408172"/>
    <lineage>
        <taxon>unclassified sequences</taxon>
        <taxon>metagenomes</taxon>
        <taxon>ecological metagenomes</taxon>
    </lineage>
</organism>
<dbReference type="InterPro" id="IPR013783">
    <property type="entry name" value="Ig-like_fold"/>
</dbReference>
<reference evidence="1" key="1">
    <citation type="submission" date="2018-05" db="EMBL/GenBank/DDBJ databases">
        <authorList>
            <person name="Lanie J.A."/>
            <person name="Ng W.-L."/>
            <person name="Kazmierczak K.M."/>
            <person name="Andrzejewski T.M."/>
            <person name="Davidsen T.M."/>
            <person name="Wayne K.J."/>
            <person name="Tettelin H."/>
            <person name="Glass J.I."/>
            <person name="Rusch D."/>
            <person name="Podicherti R."/>
            <person name="Tsui H.-C.T."/>
            <person name="Winkler M.E."/>
        </authorList>
    </citation>
    <scope>NUCLEOTIDE SEQUENCE</scope>
</reference>
<proteinExistence type="predicted"/>
<dbReference type="Gene3D" id="2.60.40.10">
    <property type="entry name" value="Immunoglobulins"/>
    <property type="match status" value="1"/>
</dbReference>
<gene>
    <name evidence="1" type="ORF">METZ01_LOCUS159108</name>
</gene>